<reference evidence="1" key="1">
    <citation type="journal article" date="2020" name="BMC Genomics">
        <title>Correction to: Identification and distribution of gene clusters required for synthesis of sphingolipid metabolism inhibitors in diverse species of the filamentous fungus Fusarium.</title>
        <authorList>
            <person name="Kim H.S."/>
            <person name="Lohmar J.M."/>
            <person name="Busman M."/>
            <person name="Brown D.W."/>
            <person name="Naumann T.A."/>
            <person name="Divon H.H."/>
            <person name="Lysoe E."/>
            <person name="Uhlig S."/>
            <person name="Proctor R.H."/>
        </authorList>
    </citation>
    <scope>NUCLEOTIDE SEQUENCE</scope>
    <source>
        <strain evidence="1">NRRL 20472</strain>
    </source>
</reference>
<reference evidence="1" key="2">
    <citation type="submission" date="2020-05" db="EMBL/GenBank/DDBJ databases">
        <authorList>
            <person name="Kim H.-S."/>
            <person name="Proctor R.H."/>
            <person name="Brown D.W."/>
        </authorList>
    </citation>
    <scope>NUCLEOTIDE SEQUENCE</scope>
    <source>
        <strain evidence="1">NRRL 20472</strain>
    </source>
</reference>
<evidence type="ECO:0000313" key="2">
    <source>
        <dbReference type="Proteomes" id="UP000622797"/>
    </source>
</evidence>
<name>A0A8H4U6Z1_9HYPO</name>
<keyword evidence="2" id="KW-1185">Reference proteome</keyword>
<proteinExistence type="predicted"/>
<gene>
    <name evidence="1" type="ORF">FSARC_2325</name>
</gene>
<comment type="caution">
    <text evidence="1">The sequence shown here is derived from an EMBL/GenBank/DDBJ whole genome shotgun (WGS) entry which is preliminary data.</text>
</comment>
<dbReference type="AlphaFoldDB" id="A0A8H4U6Z1"/>
<dbReference type="EMBL" id="JABEXW010000113">
    <property type="protein sequence ID" value="KAF4970694.1"/>
    <property type="molecule type" value="Genomic_DNA"/>
</dbReference>
<evidence type="ECO:0000313" key="1">
    <source>
        <dbReference type="EMBL" id="KAF4970694.1"/>
    </source>
</evidence>
<sequence length="76" mass="8669">MIINELVNELFPEHQDNLMMRINIKQGHRNTNFNDEKTIVALFELAQRPAAQDYALITLMPAKDVVVMTAQVSQSV</sequence>
<organism evidence="1 2">
    <name type="scientific">Fusarium sarcochroum</name>
    <dbReference type="NCBI Taxonomy" id="1208366"/>
    <lineage>
        <taxon>Eukaryota</taxon>
        <taxon>Fungi</taxon>
        <taxon>Dikarya</taxon>
        <taxon>Ascomycota</taxon>
        <taxon>Pezizomycotina</taxon>
        <taxon>Sordariomycetes</taxon>
        <taxon>Hypocreomycetidae</taxon>
        <taxon>Hypocreales</taxon>
        <taxon>Nectriaceae</taxon>
        <taxon>Fusarium</taxon>
        <taxon>Fusarium lateritium species complex</taxon>
    </lineage>
</organism>
<accession>A0A8H4U6Z1</accession>
<dbReference type="Proteomes" id="UP000622797">
    <property type="component" value="Unassembled WGS sequence"/>
</dbReference>
<protein>
    <submittedName>
        <fullName evidence="1">Uncharacterized protein</fullName>
    </submittedName>
</protein>